<evidence type="ECO:0000313" key="2">
    <source>
        <dbReference type="EMBL" id="TXD93748.1"/>
    </source>
</evidence>
<dbReference type="EMBL" id="VORY01000008">
    <property type="protein sequence ID" value="TXD93748.1"/>
    <property type="molecule type" value="Genomic_DNA"/>
</dbReference>
<dbReference type="InterPro" id="IPR026891">
    <property type="entry name" value="Fn3-like"/>
</dbReference>
<dbReference type="RefSeq" id="WP_146932191.1">
    <property type="nucleotide sequence ID" value="NZ_CBCSHZ010000008.1"/>
</dbReference>
<accession>A0A5C6ZSB7</accession>
<feature type="domain" description="Fibronectin type III-like" evidence="1">
    <location>
        <begin position="2"/>
        <end position="43"/>
    </location>
</feature>
<dbReference type="Proteomes" id="UP000321367">
    <property type="component" value="Unassembled WGS sequence"/>
</dbReference>
<evidence type="ECO:0000259" key="1">
    <source>
        <dbReference type="Pfam" id="PF14310"/>
    </source>
</evidence>
<protein>
    <recommendedName>
        <fullName evidence="1">Fibronectin type III-like domain-containing protein</fullName>
    </recommendedName>
</protein>
<dbReference type="AlphaFoldDB" id="A0A5C6ZSB7"/>
<dbReference type="InterPro" id="IPR013783">
    <property type="entry name" value="Ig-like_fold"/>
</dbReference>
<organism evidence="2 3">
    <name type="scientific">Gillisia hiemivivida</name>
    <dbReference type="NCBI Taxonomy" id="291190"/>
    <lineage>
        <taxon>Bacteria</taxon>
        <taxon>Pseudomonadati</taxon>
        <taxon>Bacteroidota</taxon>
        <taxon>Flavobacteriia</taxon>
        <taxon>Flavobacteriales</taxon>
        <taxon>Flavobacteriaceae</taxon>
        <taxon>Gillisia</taxon>
    </lineage>
</organism>
<reference evidence="2 3" key="1">
    <citation type="submission" date="2019-08" db="EMBL/GenBank/DDBJ databases">
        <title>Genome sequence of Gillisia hiemivivida IC154 (type strain).</title>
        <authorList>
            <person name="Bowman J.P."/>
        </authorList>
    </citation>
    <scope>NUCLEOTIDE SEQUENCE [LARGE SCALE GENOMIC DNA]</scope>
    <source>
        <strain evidence="2 3">IC154</strain>
    </source>
</reference>
<proteinExistence type="predicted"/>
<evidence type="ECO:0000313" key="3">
    <source>
        <dbReference type="Proteomes" id="UP000321367"/>
    </source>
</evidence>
<sequence>MIKPGESKGVFFNLSFKDFSYYISNMSFKAELGDFKLFVGTNSVSNLKS</sequence>
<keyword evidence="3" id="KW-1185">Reference proteome</keyword>
<dbReference type="Gene3D" id="2.60.40.10">
    <property type="entry name" value="Immunoglobulins"/>
    <property type="match status" value="1"/>
</dbReference>
<comment type="caution">
    <text evidence="2">The sequence shown here is derived from an EMBL/GenBank/DDBJ whole genome shotgun (WGS) entry which is preliminary data.</text>
</comment>
<name>A0A5C6ZSB7_9FLAO</name>
<dbReference type="Pfam" id="PF14310">
    <property type="entry name" value="Fn3-like"/>
    <property type="match status" value="1"/>
</dbReference>
<gene>
    <name evidence="2" type="ORF">ES724_08780</name>
</gene>